<evidence type="ECO:0000256" key="8">
    <source>
        <dbReference type="SAM" id="MobiDB-lite"/>
    </source>
</evidence>
<evidence type="ECO:0000256" key="3">
    <source>
        <dbReference type="ARBA" id="ARBA00022448"/>
    </source>
</evidence>
<feature type="compositionally biased region" description="Polar residues" evidence="8">
    <location>
        <begin position="61"/>
        <end position="73"/>
    </location>
</feature>
<comment type="subcellular location">
    <subcellularLocation>
        <location evidence="1">Membrane</location>
        <topology evidence="1">Multi-pass membrane protein</topology>
    </subcellularLocation>
</comment>
<evidence type="ECO:0000256" key="9">
    <source>
        <dbReference type="SAM" id="Phobius"/>
    </source>
</evidence>
<name>A0A0A1N0J3_RHIZD</name>
<dbReference type="GO" id="GO:0005774">
    <property type="term" value="C:vacuolar membrane"/>
    <property type="evidence" value="ECO:0007669"/>
    <property type="project" value="TreeGrafter"/>
</dbReference>
<organism evidence="11 12">
    <name type="scientific">Rhizopus microsporus</name>
    <dbReference type="NCBI Taxonomy" id="58291"/>
    <lineage>
        <taxon>Eukaryota</taxon>
        <taxon>Fungi</taxon>
        <taxon>Fungi incertae sedis</taxon>
        <taxon>Mucoromycota</taxon>
        <taxon>Mucoromycotina</taxon>
        <taxon>Mucoromycetes</taxon>
        <taxon>Mucorales</taxon>
        <taxon>Mucorineae</taxon>
        <taxon>Rhizopodaceae</taxon>
        <taxon>Rhizopus</taxon>
    </lineage>
</organism>
<proteinExistence type="inferred from homology"/>
<dbReference type="InterPro" id="IPR013057">
    <property type="entry name" value="AA_transpt_TM"/>
</dbReference>
<protein>
    <recommendedName>
        <fullName evidence="10">Amino acid transporter transmembrane domain-containing protein</fullName>
    </recommendedName>
</protein>
<keyword evidence="4 9" id="KW-0812">Transmembrane</keyword>
<feature type="transmembrane region" description="Helical" evidence="9">
    <location>
        <begin position="426"/>
        <end position="448"/>
    </location>
</feature>
<evidence type="ECO:0000256" key="4">
    <source>
        <dbReference type="ARBA" id="ARBA00022692"/>
    </source>
</evidence>
<dbReference type="OMA" id="QRCMDSD"/>
<dbReference type="VEuPathDB" id="FungiDB:BCV72DRAFT_219973"/>
<dbReference type="EMBL" id="KV921291">
    <property type="protein sequence ID" value="ORE20638.1"/>
    <property type="molecule type" value="Genomic_DNA"/>
</dbReference>
<feature type="transmembrane region" description="Helical" evidence="9">
    <location>
        <begin position="289"/>
        <end position="308"/>
    </location>
</feature>
<feature type="transmembrane region" description="Helical" evidence="9">
    <location>
        <begin position="243"/>
        <end position="262"/>
    </location>
</feature>
<dbReference type="Proteomes" id="UP000242381">
    <property type="component" value="Unassembled WGS sequence"/>
</dbReference>
<feature type="domain" description="Amino acid transporter transmembrane" evidence="10">
    <location>
        <begin position="103"/>
        <end position="478"/>
    </location>
</feature>
<accession>A0A0A1N0J3</accession>
<evidence type="ECO:0000256" key="2">
    <source>
        <dbReference type="ARBA" id="ARBA00008066"/>
    </source>
</evidence>
<feature type="transmembrane region" description="Helical" evidence="9">
    <location>
        <begin position="136"/>
        <end position="157"/>
    </location>
</feature>
<evidence type="ECO:0000313" key="12">
    <source>
        <dbReference type="Proteomes" id="UP000242381"/>
    </source>
</evidence>
<feature type="transmembrane region" description="Helical" evidence="9">
    <location>
        <begin position="460"/>
        <end position="483"/>
    </location>
</feature>
<evidence type="ECO:0000313" key="11">
    <source>
        <dbReference type="EMBL" id="ORE20638.1"/>
    </source>
</evidence>
<sequence length="484" mass="53724">MSQQIPINITNLHPEQRPTYLSNSFRSFVSSYSRASMMHMAENVVLSDGGLSDDEEDGRSIYSSRPHSITTAQEAHEQSPLLHKTSTNHSIMTVADSYHTSSKKSTFMQSVFNSINILLGVGILALPLGFKSAGWVIGLGIFVFCFCLTNYTAKILIKCLDLNPEAKTYGDIGAYTFGMRGRVFISILFLTELITCSIALVVLLTDGIASLFPGYDLIWLRLVSFIILTPTLLLPVRYLSYTSLLGILSVFSLLLVILYDGFTKTDAPGSLREPADTSVLPNNWFDVPLSFGLIMAGFAGHAVFPTIYHDMDHPKEYRKMVNVTYLTTSIIYLTVAAAGYIMFGSSTMQEITQNLMAIPQYNQTVNRLAVYLVALNPIAKYGLTLNPVILTWQTCLPRHLGKLISIVLTTITMVILVTLLPNFDQVISLLGAFFSFFISGIFPLVCHIKLFRHTMTKTELLINIFLLFVASFMALSGTIKSFIK</sequence>
<feature type="region of interest" description="Disordered" evidence="8">
    <location>
        <begin position="48"/>
        <end position="80"/>
    </location>
</feature>
<evidence type="ECO:0000259" key="10">
    <source>
        <dbReference type="Pfam" id="PF01490"/>
    </source>
</evidence>
<dbReference type="AlphaFoldDB" id="A0A0A1N0J3"/>
<feature type="transmembrane region" description="Helical" evidence="9">
    <location>
        <begin position="217"/>
        <end position="236"/>
    </location>
</feature>
<dbReference type="PANTHER" id="PTHR22950:SF692">
    <property type="entry name" value="TRANSMEMBRANE AMINO ACID TRANSPORTER FAMILY PROTEIN"/>
    <property type="match status" value="1"/>
</dbReference>
<feature type="transmembrane region" description="Helical" evidence="9">
    <location>
        <begin position="320"/>
        <end position="343"/>
    </location>
</feature>
<feature type="transmembrane region" description="Helical" evidence="9">
    <location>
        <begin position="111"/>
        <end position="130"/>
    </location>
</feature>
<evidence type="ECO:0000256" key="7">
    <source>
        <dbReference type="ARBA" id="ARBA00023136"/>
    </source>
</evidence>
<keyword evidence="5" id="KW-0029">Amino-acid transport</keyword>
<evidence type="ECO:0000256" key="5">
    <source>
        <dbReference type="ARBA" id="ARBA00022970"/>
    </source>
</evidence>
<feature type="transmembrane region" description="Helical" evidence="9">
    <location>
        <begin position="400"/>
        <end position="420"/>
    </location>
</feature>
<feature type="transmembrane region" description="Helical" evidence="9">
    <location>
        <begin position="368"/>
        <end position="388"/>
    </location>
</feature>
<dbReference type="Pfam" id="PF01490">
    <property type="entry name" value="Aa_trans"/>
    <property type="match status" value="1"/>
</dbReference>
<evidence type="ECO:0000256" key="6">
    <source>
        <dbReference type="ARBA" id="ARBA00022989"/>
    </source>
</evidence>
<keyword evidence="6 9" id="KW-1133">Transmembrane helix</keyword>
<comment type="similarity">
    <text evidence="2">Belongs to the amino acid/polyamine transporter 2 family.</text>
</comment>
<reference evidence="11 12" key="1">
    <citation type="journal article" date="2016" name="Proc. Natl. Acad. Sci. U.S.A.">
        <title>Lipid metabolic changes in an early divergent fungus govern the establishment of a mutualistic symbiosis with endobacteria.</title>
        <authorList>
            <person name="Lastovetsky O.A."/>
            <person name="Gaspar M.L."/>
            <person name="Mondo S.J."/>
            <person name="LaButti K.M."/>
            <person name="Sandor L."/>
            <person name="Grigoriev I.V."/>
            <person name="Henry S.A."/>
            <person name="Pawlowska T.E."/>
        </authorList>
    </citation>
    <scope>NUCLEOTIDE SEQUENCE [LARGE SCALE GENOMIC DNA]</scope>
    <source>
        <strain evidence="11 12">ATCC 11559</strain>
    </source>
</reference>
<evidence type="ECO:0000256" key="1">
    <source>
        <dbReference type="ARBA" id="ARBA00004141"/>
    </source>
</evidence>
<gene>
    <name evidence="11" type="ORF">BCV71DRAFT_175383</name>
</gene>
<feature type="transmembrane region" description="Helical" evidence="9">
    <location>
        <begin position="183"/>
        <end position="205"/>
    </location>
</feature>
<keyword evidence="7 9" id="KW-0472">Membrane</keyword>
<dbReference type="PANTHER" id="PTHR22950">
    <property type="entry name" value="AMINO ACID TRANSPORTER"/>
    <property type="match status" value="1"/>
</dbReference>
<keyword evidence="3" id="KW-0813">Transport</keyword>
<dbReference type="GO" id="GO:0015179">
    <property type="term" value="F:L-amino acid transmembrane transporter activity"/>
    <property type="evidence" value="ECO:0007669"/>
    <property type="project" value="TreeGrafter"/>
</dbReference>